<name>A0AAN7ZW41_9COLE</name>
<accession>A0AAN7ZW41</accession>
<proteinExistence type="predicted"/>
<dbReference type="Proteomes" id="UP001329430">
    <property type="component" value="Chromosome 1"/>
</dbReference>
<dbReference type="PANTHER" id="PTHR33198:SF19">
    <property type="entry name" value="CCHC-TYPE DOMAIN-CONTAINING PROTEIN"/>
    <property type="match status" value="1"/>
</dbReference>
<dbReference type="EMBL" id="JAVRBK010000001">
    <property type="protein sequence ID" value="KAK5649566.1"/>
    <property type="molecule type" value="Genomic_DNA"/>
</dbReference>
<dbReference type="AlphaFoldDB" id="A0AAN7ZW41"/>
<evidence type="ECO:0000313" key="2">
    <source>
        <dbReference type="Proteomes" id="UP001329430"/>
    </source>
</evidence>
<organism evidence="1 2">
    <name type="scientific">Pyrocoelia pectoralis</name>
    <dbReference type="NCBI Taxonomy" id="417401"/>
    <lineage>
        <taxon>Eukaryota</taxon>
        <taxon>Metazoa</taxon>
        <taxon>Ecdysozoa</taxon>
        <taxon>Arthropoda</taxon>
        <taxon>Hexapoda</taxon>
        <taxon>Insecta</taxon>
        <taxon>Pterygota</taxon>
        <taxon>Neoptera</taxon>
        <taxon>Endopterygota</taxon>
        <taxon>Coleoptera</taxon>
        <taxon>Polyphaga</taxon>
        <taxon>Elateriformia</taxon>
        <taxon>Elateroidea</taxon>
        <taxon>Lampyridae</taxon>
        <taxon>Lampyrinae</taxon>
        <taxon>Pyrocoelia</taxon>
    </lineage>
</organism>
<protein>
    <submittedName>
        <fullName evidence="1">Uncharacterized protein</fullName>
    </submittedName>
</protein>
<reference evidence="1 2" key="1">
    <citation type="journal article" date="2024" name="Insects">
        <title>An Improved Chromosome-Level Genome Assembly of the Firefly Pyrocoelia pectoralis.</title>
        <authorList>
            <person name="Fu X."/>
            <person name="Meyer-Rochow V.B."/>
            <person name="Ballantyne L."/>
            <person name="Zhu X."/>
        </authorList>
    </citation>
    <scope>NUCLEOTIDE SEQUENCE [LARGE SCALE GENOMIC DNA]</scope>
    <source>
        <strain evidence="1">XCY_ONT2</strain>
    </source>
</reference>
<comment type="caution">
    <text evidence="1">The sequence shown here is derived from an EMBL/GenBank/DDBJ whole genome shotgun (WGS) entry which is preliminary data.</text>
</comment>
<dbReference type="PANTHER" id="PTHR33198">
    <property type="entry name" value="ANK_REP_REGION DOMAIN-CONTAINING PROTEIN-RELATED"/>
    <property type="match status" value="1"/>
</dbReference>
<evidence type="ECO:0000313" key="1">
    <source>
        <dbReference type="EMBL" id="KAK5649566.1"/>
    </source>
</evidence>
<sequence length="165" mass="18561">MLDENAYKLIFNLCNPCKPEEVSYAELVGTFDNHFAPQKSVFAERYKFYEAKKCEIESAKEWAARVRSLSVSCEFGTELQHVLRDKFICGFEKGAILNRLFEEKAECTLEEAVKIAESRMAAADPEIVCGGGGGVQQDLKNSPHVPTVSFNSVSFGFIHTLFEKY</sequence>
<keyword evidence="2" id="KW-1185">Reference proteome</keyword>
<gene>
    <name evidence="1" type="ORF">RI129_000595</name>
</gene>